<sequence length="255" mass="28606">MLESNYERWCLINLPIAEKGRQYPQSKLVDDQHREYYSQESELRSFQGSFSGSGSGSCTFFLCGTGCLKESTVCGCPGHLDGSEAQPVAPLFKAHRDNKWTALLFPEEQEKAPVKSAQPNLSEFLIKERMQREKPPLAEAESYKPLSRFLQGERADRRTEAGRQEDRGEAGRSTERANTSLSTQAPFICGSLSEPRQVSQEGQTGPDISQQQSIWRFSLYVLRKSLWSTTGEGEEYLLDTGDDEENLGEDFEGIG</sequence>
<evidence type="ECO:0000313" key="3">
    <source>
        <dbReference type="Proteomes" id="UP001178508"/>
    </source>
</evidence>
<dbReference type="AlphaFoldDB" id="A0AAV1FDC7"/>
<dbReference type="Proteomes" id="UP001178508">
    <property type="component" value="Chromosome 6"/>
</dbReference>
<keyword evidence="3" id="KW-1185">Reference proteome</keyword>
<protein>
    <submittedName>
        <fullName evidence="2">Uncharacterized protein</fullName>
    </submittedName>
</protein>
<evidence type="ECO:0000256" key="1">
    <source>
        <dbReference type="SAM" id="MobiDB-lite"/>
    </source>
</evidence>
<evidence type="ECO:0000313" key="2">
    <source>
        <dbReference type="EMBL" id="CAJ1058769.1"/>
    </source>
</evidence>
<name>A0AAV1FDC7_XYRNO</name>
<feature type="compositionally biased region" description="Basic and acidic residues" evidence="1">
    <location>
        <begin position="151"/>
        <end position="175"/>
    </location>
</feature>
<reference evidence="2" key="1">
    <citation type="submission" date="2023-08" db="EMBL/GenBank/DDBJ databases">
        <authorList>
            <person name="Alioto T."/>
            <person name="Alioto T."/>
            <person name="Gomez Garrido J."/>
        </authorList>
    </citation>
    <scope>NUCLEOTIDE SEQUENCE</scope>
</reference>
<accession>A0AAV1FDC7</accession>
<organism evidence="2 3">
    <name type="scientific">Xyrichtys novacula</name>
    <name type="common">Pearly razorfish</name>
    <name type="synonym">Hemipteronotus novacula</name>
    <dbReference type="NCBI Taxonomy" id="13765"/>
    <lineage>
        <taxon>Eukaryota</taxon>
        <taxon>Metazoa</taxon>
        <taxon>Chordata</taxon>
        <taxon>Craniata</taxon>
        <taxon>Vertebrata</taxon>
        <taxon>Euteleostomi</taxon>
        <taxon>Actinopterygii</taxon>
        <taxon>Neopterygii</taxon>
        <taxon>Teleostei</taxon>
        <taxon>Neoteleostei</taxon>
        <taxon>Acanthomorphata</taxon>
        <taxon>Eupercaria</taxon>
        <taxon>Labriformes</taxon>
        <taxon>Labridae</taxon>
        <taxon>Xyrichtys</taxon>
    </lineage>
</organism>
<feature type="region of interest" description="Disordered" evidence="1">
    <location>
        <begin position="236"/>
        <end position="255"/>
    </location>
</feature>
<gene>
    <name evidence="2" type="ORF">XNOV1_A028061</name>
</gene>
<dbReference type="EMBL" id="OY660869">
    <property type="protein sequence ID" value="CAJ1058769.1"/>
    <property type="molecule type" value="Genomic_DNA"/>
</dbReference>
<proteinExistence type="predicted"/>
<feature type="region of interest" description="Disordered" evidence="1">
    <location>
        <begin position="132"/>
        <end position="184"/>
    </location>
</feature>